<dbReference type="OrthoDB" id="3540811at2"/>
<protein>
    <submittedName>
        <fullName evidence="2">Uncharacterized protein</fullName>
    </submittedName>
</protein>
<dbReference type="Proteomes" id="UP000095329">
    <property type="component" value="Unassembled WGS sequence"/>
</dbReference>
<accession>A0A1D3DRM3</accession>
<evidence type="ECO:0000256" key="1">
    <source>
        <dbReference type="SAM" id="Phobius"/>
    </source>
</evidence>
<evidence type="ECO:0000313" key="2">
    <source>
        <dbReference type="EMBL" id="OEJ94980.1"/>
    </source>
</evidence>
<feature type="transmembrane region" description="Helical" evidence="1">
    <location>
        <begin position="43"/>
        <end position="60"/>
    </location>
</feature>
<keyword evidence="1" id="KW-0812">Transmembrane</keyword>
<keyword evidence="1" id="KW-1133">Transmembrane helix</keyword>
<organism evidence="2 3">
    <name type="scientific">Streptomyces thermolilacinus SPC6</name>
    <dbReference type="NCBI Taxonomy" id="1306406"/>
    <lineage>
        <taxon>Bacteria</taxon>
        <taxon>Bacillati</taxon>
        <taxon>Actinomycetota</taxon>
        <taxon>Actinomycetes</taxon>
        <taxon>Kitasatosporales</taxon>
        <taxon>Streptomycetaceae</taxon>
        <taxon>Streptomyces</taxon>
    </lineage>
</organism>
<keyword evidence="1" id="KW-0472">Membrane</keyword>
<name>A0A1D3DRM3_9ACTN</name>
<keyword evidence="3" id="KW-1185">Reference proteome</keyword>
<dbReference type="RefSeq" id="WP_023587174.1">
    <property type="nucleotide sequence ID" value="NZ_ASHX02000001.1"/>
</dbReference>
<gene>
    <name evidence="2" type="ORF">J116_011265</name>
</gene>
<dbReference type="AlphaFoldDB" id="A0A1D3DRM3"/>
<proteinExistence type="predicted"/>
<comment type="caution">
    <text evidence="2">The sequence shown here is derived from an EMBL/GenBank/DDBJ whole genome shotgun (WGS) entry which is preliminary data.</text>
</comment>
<evidence type="ECO:0000313" key="3">
    <source>
        <dbReference type="Proteomes" id="UP000095329"/>
    </source>
</evidence>
<reference evidence="2 3" key="1">
    <citation type="journal article" date="2013" name="Genome Announc.">
        <title>Genome Sequence of Streptomyces violaceusniger Strain SPC6, a Halotolerant Streptomycete That Exhibits Rapid Growth and Development.</title>
        <authorList>
            <person name="Chen X."/>
            <person name="Zhang B."/>
            <person name="Zhang W."/>
            <person name="Wu X."/>
            <person name="Zhang M."/>
            <person name="Chen T."/>
            <person name="Liu G."/>
            <person name="Dyson P."/>
        </authorList>
    </citation>
    <scope>NUCLEOTIDE SEQUENCE [LARGE SCALE GENOMIC DNA]</scope>
    <source>
        <strain evidence="2 3">SPC6</strain>
    </source>
</reference>
<sequence>MRELVGLLGWFMGAQGVLGIAGRVYRGEPWGVLQQWWDLPTPVYVALAVAGAALALYGETGKRGRAGAD</sequence>
<dbReference type="EMBL" id="ASHX02000001">
    <property type="protein sequence ID" value="OEJ94980.1"/>
    <property type="molecule type" value="Genomic_DNA"/>
</dbReference>